<dbReference type="Proteomes" id="UP000298460">
    <property type="component" value="Unassembled WGS sequence"/>
</dbReference>
<evidence type="ECO:0000313" key="3">
    <source>
        <dbReference type="Proteomes" id="UP000298460"/>
    </source>
</evidence>
<reference evidence="2 3" key="1">
    <citation type="submission" date="2019-03" db="EMBL/GenBank/DDBJ databases">
        <title>Draft Genome Sequence of Desulfosporosinus fructosivorans Strain 63.6F, Isolated from Marine Sediment in the Baltic Sea.</title>
        <authorList>
            <person name="Hausmann B."/>
            <person name="Vandieken V."/>
            <person name="Pjevac P."/>
            <person name="Schreck K."/>
            <person name="Herbold C.W."/>
            <person name="Loy A."/>
        </authorList>
    </citation>
    <scope>NUCLEOTIDE SEQUENCE [LARGE SCALE GENOMIC DNA]</scope>
    <source>
        <strain evidence="2 3">63.6F</strain>
    </source>
</reference>
<evidence type="ECO:0000256" key="1">
    <source>
        <dbReference type="SAM" id="Phobius"/>
    </source>
</evidence>
<dbReference type="AlphaFoldDB" id="A0A4Z0R0Q3"/>
<keyword evidence="1" id="KW-0812">Transmembrane</keyword>
<sequence>MSLINSFRNAGFELNGLTYFLIALMLLTVMVFVVRKIVLALKTERKIDAHLRETRARISKALTEIEDSKVKISEVIVEGEGSSIPEISELASNGRKTRAMSMEERWAEFDKKRSMWNTA</sequence>
<dbReference type="EMBL" id="SPQQ01000008">
    <property type="protein sequence ID" value="TGE36320.1"/>
    <property type="molecule type" value="Genomic_DNA"/>
</dbReference>
<evidence type="ECO:0000313" key="2">
    <source>
        <dbReference type="EMBL" id="TGE36320.1"/>
    </source>
</evidence>
<gene>
    <name evidence="2" type="ORF">E4K67_20525</name>
</gene>
<feature type="transmembrane region" description="Helical" evidence="1">
    <location>
        <begin position="17"/>
        <end position="38"/>
    </location>
</feature>
<organism evidence="2 3">
    <name type="scientific">Desulfosporosinus fructosivorans</name>
    <dbReference type="NCBI Taxonomy" id="2018669"/>
    <lineage>
        <taxon>Bacteria</taxon>
        <taxon>Bacillati</taxon>
        <taxon>Bacillota</taxon>
        <taxon>Clostridia</taxon>
        <taxon>Eubacteriales</taxon>
        <taxon>Desulfitobacteriaceae</taxon>
        <taxon>Desulfosporosinus</taxon>
    </lineage>
</organism>
<name>A0A4Z0R0Q3_9FIRM</name>
<keyword evidence="1" id="KW-1133">Transmembrane helix</keyword>
<dbReference type="OrthoDB" id="1799300at2"/>
<keyword evidence="3" id="KW-1185">Reference proteome</keyword>
<comment type="caution">
    <text evidence="2">The sequence shown here is derived from an EMBL/GenBank/DDBJ whole genome shotgun (WGS) entry which is preliminary data.</text>
</comment>
<keyword evidence="1" id="KW-0472">Membrane</keyword>
<protein>
    <submittedName>
        <fullName evidence="2">Uncharacterized protein</fullName>
    </submittedName>
</protein>
<dbReference type="RefSeq" id="WP_135550138.1">
    <property type="nucleotide sequence ID" value="NZ_SPQQ01000008.1"/>
</dbReference>
<proteinExistence type="predicted"/>
<accession>A0A4Z0R0Q3</accession>